<evidence type="ECO:0000313" key="2">
    <source>
        <dbReference type="EMBL" id="MPC97372.1"/>
    </source>
</evidence>
<evidence type="ECO:0000256" key="1">
    <source>
        <dbReference type="SAM" id="MobiDB-lite"/>
    </source>
</evidence>
<keyword evidence="3" id="KW-1185">Reference proteome</keyword>
<feature type="region of interest" description="Disordered" evidence="1">
    <location>
        <begin position="1"/>
        <end position="56"/>
    </location>
</feature>
<dbReference type="Proteomes" id="UP000324222">
    <property type="component" value="Unassembled WGS sequence"/>
</dbReference>
<organism evidence="2 3">
    <name type="scientific">Portunus trituberculatus</name>
    <name type="common">Swimming crab</name>
    <name type="synonym">Neptunus trituberculatus</name>
    <dbReference type="NCBI Taxonomy" id="210409"/>
    <lineage>
        <taxon>Eukaryota</taxon>
        <taxon>Metazoa</taxon>
        <taxon>Ecdysozoa</taxon>
        <taxon>Arthropoda</taxon>
        <taxon>Crustacea</taxon>
        <taxon>Multicrustacea</taxon>
        <taxon>Malacostraca</taxon>
        <taxon>Eumalacostraca</taxon>
        <taxon>Eucarida</taxon>
        <taxon>Decapoda</taxon>
        <taxon>Pleocyemata</taxon>
        <taxon>Brachyura</taxon>
        <taxon>Eubrachyura</taxon>
        <taxon>Portunoidea</taxon>
        <taxon>Portunidae</taxon>
        <taxon>Portuninae</taxon>
        <taxon>Portunus</taxon>
    </lineage>
</organism>
<gene>
    <name evidence="2" type="ORF">E2C01_092684</name>
</gene>
<accession>A0A5B7JMP7</accession>
<protein>
    <submittedName>
        <fullName evidence="2">Uncharacterized protein</fullName>
    </submittedName>
</protein>
<dbReference type="EMBL" id="VSRR010109662">
    <property type="protein sequence ID" value="MPC97372.1"/>
    <property type="molecule type" value="Genomic_DNA"/>
</dbReference>
<evidence type="ECO:0000313" key="3">
    <source>
        <dbReference type="Proteomes" id="UP000324222"/>
    </source>
</evidence>
<comment type="caution">
    <text evidence="2">The sequence shown here is derived from an EMBL/GenBank/DDBJ whole genome shotgun (WGS) entry which is preliminary data.</text>
</comment>
<reference evidence="2 3" key="1">
    <citation type="submission" date="2019-05" db="EMBL/GenBank/DDBJ databases">
        <title>Another draft genome of Portunus trituberculatus and its Hox gene families provides insights of decapod evolution.</title>
        <authorList>
            <person name="Jeong J.-H."/>
            <person name="Song I."/>
            <person name="Kim S."/>
            <person name="Choi T."/>
            <person name="Kim D."/>
            <person name="Ryu S."/>
            <person name="Kim W."/>
        </authorList>
    </citation>
    <scope>NUCLEOTIDE SEQUENCE [LARGE SCALE GENOMIC DNA]</scope>
    <source>
        <tissue evidence="2">Muscle</tissue>
    </source>
</reference>
<proteinExistence type="predicted"/>
<sequence>MLALLDSADPERKERKRSERKVRDPMPPLTSSNSEVGPANGCRKSLPPEGTPSASVSCLHCRASNPRTHFTHDLTPLSLSPLHPHHQYRHHLSLPLCHIPCSL</sequence>
<feature type="compositionally biased region" description="Basic and acidic residues" evidence="1">
    <location>
        <begin position="9"/>
        <end position="24"/>
    </location>
</feature>
<name>A0A5B7JMP7_PORTR</name>
<dbReference type="AlphaFoldDB" id="A0A5B7JMP7"/>